<evidence type="ECO:0000313" key="5">
    <source>
        <dbReference type="Proteomes" id="UP000061660"/>
    </source>
</evidence>
<dbReference type="CDD" id="cd01392">
    <property type="entry name" value="HTH_LacI"/>
    <property type="match status" value="1"/>
</dbReference>
<reference evidence="5" key="1">
    <citation type="submission" date="2015-12" db="EMBL/GenBank/DDBJ databases">
        <title>Complete genome sequences of two moderately thermophilic Paenibacillus species.</title>
        <authorList>
            <person name="Butler R.III."/>
            <person name="Wang J."/>
            <person name="Stark B.C."/>
            <person name="Pombert J.-F."/>
        </authorList>
    </citation>
    <scope>NUCLEOTIDE SEQUENCE [LARGE SCALE GENOMIC DNA]</scope>
    <source>
        <strain evidence="5">32O-Y</strain>
    </source>
</reference>
<dbReference type="PATRIC" id="fig|162209.4.peg.893"/>
<dbReference type="Gene3D" id="1.10.260.40">
    <property type="entry name" value="lambda repressor-like DNA-binding domains"/>
    <property type="match status" value="1"/>
</dbReference>
<organism evidence="4 5">
    <name type="scientific">Paenibacillus naphthalenovorans</name>
    <dbReference type="NCBI Taxonomy" id="162209"/>
    <lineage>
        <taxon>Bacteria</taxon>
        <taxon>Bacillati</taxon>
        <taxon>Bacillota</taxon>
        <taxon>Bacilli</taxon>
        <taxon>Bacillales</taxon>
        <taxon>Paenibacillaceae</taxon>
        <taxon>Paenibacillus</taxon>
    </lineage>
</organism>
<accession>A0A0U2UH49</accession>
<evidence type="ECO:0000256" key="1">
    <source>
        <dbReference type="ARBA" id="ARBA00023015"/>
    </source>
</evidence>
<dbReference type="KEGG" id="pnp:IJ22_08350"/>
<evidence type="ECO:0000256" key="3">
    <source>
        <dbReference type="ARBA" id="ARBA00023163"/>
    </source>
</evidence>
<keyword evidence="3" id="KW-0804">Transcription</keyword>
<dbReference type="AlphaFoldDB" id="A0A0U2UH49"/>
<dbReference type="GO" id="GO:0000976">
    <property type="term" value="F:transcription cis-regulatory region binding"/>
    <property type="evidence" value="ECO:0007669"/>
    <property type="project" value="TreeGrafter"/>
</dbReference>
<dbReference type="PANTHER" id="PTHR30146">
    <property type="entry name" value="LACI-RELATED TRANSCRIPTIONAL REPRESSOR"/>
    <property type="match status" value="1"/>
</dbReference>
<dbReference type="Gene3D" id="3.40.50.2300">
    <property type="match status" value="2"/>
</dbReference>
<dbReference type="RefSeq" id="WP_235594250.1">
    <property type="nucleotide sequence ID" value="NZ_BJCS01000006.1"/>
</dbReference>
<dbReference type="EMBL" id="CP013652">
    <property type="protein sequence ID" value="ALS21217.1"/>
    <property type="molecule type" value="Genomic_DNA"/>
</dbReference>
<gene>
    <name evidence="4" type="ORF">IJ22_08350</name>
</gene>
<keyword evidence="2" id="KW-0238">DNA-binding</keyword>
<dbReference type="Pfam" id="PF00356">
    <property type="entry name" value="LacI"/>
    <property type="match status" value="1"/>
</dbReference>
<dbReference type="PANTHER" id="PTHR30146:SF109">
    <property type="entry name" value="HTH-TYPE TRANSCRIPTIONAL REGULATOR GALS"/>
    <property type="match status" value="1"/>
</dbReference>
<dbReference type="STRING" id="162209.IJ22_08350"/>
<evidence type="ECO:0000256" key="2">
    <source>
        <dbReference type="ARBA" id="ARBA00023125"/>
    </source>
</evidence>
<keyword evidence="1" id="KW-0805">Transcription regulation</keyword>
<dbReference type="InterPro" id="IPR000843">
    <property type="entry name" value="HTH_LacI"/>
</dbReference>
<protein>
    <submittedName>
        <fullName evidence="4">LacI family transcriptional regulator</fullName>
    </submittedName>
</protein>
<dbReference type="Pfam" id="PF13377">
    <property type="entry name" value="Peripla_BP_3"/>
    <property type="match status" value="1"/>
</dbReference>
<evidence type="ECO:0000313" key="4">
    <source>
        <dbReference type="EMBL" id="ALS21217.1"/>
    </source>
</evidence>
<dbReference type="SUPFAM" id="SSF47413">
    <property type="entry name" value="lambda repressor-like DNA-binding domains"/>
    <property type="match status" value="1"/>
</dbReference>
<dbReference type="Proteomes" id="UP000061660">
    <property type="component" value="Chromosome"/>
</dbReference>
<dbReference type="SMART" id="SM00354">
    <property type="entry name" value="HTH_LACI"/>
    <property type="match status" value="1"/>
</dbReference>
<keyword evidence="5" id="KW-1185">Reference proteome</keyword>
<dbReference type="PROSITE" id="PS50932">
    <property type="entry name" value="HTH_LACI_2"/>
    <property type="match status" value="1"/>
</dbReference>
<dbReference type="InterPro" id="IPR010982">
    <property type="entry name" value="Lambda_DNA-bd_dom_sf"/>
</dbReference>
<dbReference type="InterPro" id="IPR046335">
    <property type="entry name" value="LacI/GalR-like_sensor"/>
</dbReference>
<dbReference type="InterPro" id="IPR028082">
    <property type="entry name" value="Peripla_BP_I"/>
</dbReference>
<dbReference type="GO" id="GO:0003700">
    <property type="term" value="F:DNA-binding transcription factor activity"/>
    <property type="evidence" value="ECO:0007669"/>
    <property type="project" value="TreeGrafter"/>
</dbReference>
<sequence>MRGIASIKEIAQLANVSQGTASMVLNGKGDQYRISALTQQKVWEAAKSLNYQPNISARRLRSGGETVLPIIALFWSIDTRAALINRFLKGLQHSFALLDQEYELLIQPFVGTRLHEVRSLITGTRFNGAIIANATEDDEEYLEQANPMVPIVLYQRSSSKYSWVNVDSQKTGEEVAMLFASRDHRQVGLIVPDVSSSAIRLRMEGFLSKARELGMEIADRHIVYSDFSEKGGYQAIRQMLASGDLPTALFSISDQMSVGALMALTEAGKRIPEDMEIVGHDDDEVTRFTIPTLSTVHLPVEEMAAECVKVLTDLMQYKSHESVHKLFESHLVIRKSCGGNGKR</sequence>
<name>A0A0U2UH49_9BACL</name>
<reference evidence="4 5" key="2">
    <citation type="journal article" date="2016" name="Genome Announc.">
        <title>Complete Genome Sequences of Two Interactive Moderate Thermophiles, Paenibacillus napthalenovorans 32O-Y and Paenibacillus sp. 32O-W.</title>
        <authorList>
            <person name="Butler R.R.III."/>
            <person name="Wang J."/>
            <person name="Stark B.C."/>
            <person name="Pombert J.F."/>
        </authorList>
    </citation>
    <scope>NUCLEOTIDE SEQUENCE [LARGE SCALE GENOMIC DNA]</scope>
    <source>
        <strain evidence="4 5">32O-Y</strain>
    </source>
</reference>
<dbReference type="SUPFAM" id="SSF53822">
    <property type="entry name" value="Periplasmic binding protein-like I"/>
    <property type="match status" value="1"/>
</dbReference>
<proteinExistence type="predicted"/>